<dbReference type="PROSITE" id="PS50928">
    <property type="entry name" value="ABC_TM1"/>
    <property type="match status" value="1"/>
</dbReference>
<dbReference type="RefSeq" id="WP_218106650.1">
    <property type="nucleotide sequence ID" value="NZ_FMHW01000002.1"/>
</dbReference>
<comment type="similarity">
    <text evidence="7">Belongs to the binding-protein-dependent transport system permease family.</text>
</comment>
<feature type="transmembrane region" description="Helical" evidence="7">
    <location>
        <begin position="33"/>
        <end position="59"/>
    </location>
</feature>
<protein>
    <submittedName>
        <fullName evidence="9">Carbohydrate ABC transporter membrane protein 1, CUT1 family</fullName>
    </submittedName>
</protein>
<evidence type="ECO:0000313" key="9">
    <source>
        <dbReference type="EMBL" id="SCL29262.1"/>
    </source>
</evidence>
<name>A0A1C6SIS1_9ACTN</name>
<keyword evidence="4 7" id="KW-0812">Transmembrane</keyword>
<dbReference type="PANTHER" id="PTHR30193:SF37">
    <property type="entry name" value="INNER MEMBRANE ABC TRANSPORTER PERMEASE PROTEIN YCJO"/>
    <property type="match status" value="1"/>
</dbReference>
<sequence length="252" mass="27616">MTSRDLRTPFNVEFVGLTNFVDVLTDPDFLQSLLTTAVVVVVSVPLILVIALLLAVALNRGIRWGKAFFRTVYYVPVVTGIVAIAVVWKFLFADEGTVNAALAAFGIDGPAWLADPFWALPTIILLVVWRCFGLVMVLFLAGLQSIPEELHEAARVDGASSWRRLVSITVPMLVPIVLLAAVLMTVAVVQVFEEPFVITQGGPLDSTRTTAMYIYDEFGFGKYSTAAAASYILFAIISLLSLIQFRLLRSRT</sequence>
<keyword evidence="3" id="KW-1003">Cell membrane</keyword>
<feature type="transmembrane region" description="Helical" evidence="7">
    <location>
        <begin position="118"/>
        <end position="143"/>
    </location>
</feature>
<dbReference type="STRING" id="145854.GA0074692_2693"/>
<evidence type="ECO:0000256" key="7">
    <source>
        <dbReference type="RuleBase" id="RU363032"/>
    </source>
</evidence>
<keyword evidence="2 7" id="KW-0813">Transport</keyword>
<keyword evidence="10" id="KW-1185">Reference proteome</keyword>
<feature type="transmembrane region" description="Helical" evidence="7">
    <location>
        <begin position="71"/>
        <end position="91"/>
    </location>
</feature>
<reference evidence="10" key="1">
    <citation type="submission" date="2016-06" db="EMBL/GenBank/DDBJ databases">
        <authorList>
            <person name="Varghese N."/>
            <person name="Submissions Spin"/>
        </authorList>
    </citation>
    <scope>NUCLEOTIDE SEQUENCE [LARGE SCALE GENOMIC DNA]</scope>
    <source>
        <strain evidence="10">DSM 43817</strain>
    </source>
</reference>
<dbReference type="Gene3D" id="1.10.3720.10">
    <property type="entry name" value="MetI-like"/>
    <property type="match status" value="1"/>
</dbReference>
<evidence type="ECO:0000259" key="8">
    <source>
        <dbReference type="PROSITE" id="PS50928"/>
    </source>
</evidence>
<dbReference type="CDD" id="cd06261">
    <property type="entry name" value="TM_PBP2"/>
    <property type="match status" value="1"/>
</dbReference>
<keyword evidence="5 7" id="KW-1133">Transmembrane helix</keyword>
<dbReference type="AlphaFoldDB" id="A0A1C6SIS1"/>
<gene>
    <name evidence="9" type="ORF">GA0074692_2693</name>
</gene>
<dbReference type="Proteomes" id="UP000198959">
    <property type="component" value="Unassembled WGS sequence"/>
</dbReference>
<evidence type="ECO:0000256" key="1">
    <source>
        <dbReference type="ARBA" id="ARBA00004651"/>
    </source>
</evidence>
<dbReference type="GO" id="GO:0055085">
    <property type="term" value="P:transmembrane transport"/>
    <property type="evidence" value="ECO:0007669"/>
    <property type="project" value="InterPro"/>
</dbReference>
<evidence type="ECO:0000256" key="4">
    <source>
        <dbReference type="ARBA" id="ARBA00022692"/>
    </source>
</evidence>
<evidence type="ECO:0000256" key="5">
    <source>
        <dbReference type="ARBA" id="ARBA00022989"/>
    </source>
</evidence>
<dbReference type="InterPro" id="IPR000515">
    <property type="entry name" value="MetI-like"/>
</dbReference>
<evidence type="ECO:0000256" key="6">
    <source>
        <dbReference type="ARBA" id="ARBA00023136"/>
    </source>
</evidence>
<evidence type="ECO:0000313" key="10">
    <source>
        <dbReference type="Proteomes" id="UP000198959"/>
    </source>
</evidence>
<dbReference type="Pfam" id="PF00528">
    <property type="entry name" value="BPD_transp_1"/>
    <property type="match status" value="1"/>
</dbReference>
<dbReference type="InterPro" id="IPR051393">
    <property type="entry name" value="ABC_transporter_permease"/>
</dbReference>
<dbReference type="GO" id="GO:0005886">
    <property type="term" value="C:plasma membrane"/>
    <property type="evidence" value="ECO:0007669"/>
    <property type="project" value="UniProtKB-SubCell"/>
</dbReference>
<dbReference type="EMBL" id="FMHW01000002">
    <property type="protein sequence ID" value="SCL29262.1"/>
    <property type="molecule type" value="Genomic_DNA"/>
</dbReference>
<evidence type="ECO:0000256" key="2">
    <source>
        <dbReference type="ARBA" id="ARBA00022448"/>
    </source>
</evidence>
<proteinExistence type="inferred from homology"/>
<dbReference type="PANTHER" id="PTHR30193">
    <property type="entry name" value="ABC TRANSPORTER PERMEASE PROTEIN"/>
    <property type="match status" value="1"/>
</dbReference>
<feature type="domain" description="ABC transmembrane type-1" evidence="8">
    <location>
        <begin position="33"/>
        <end position="244"/>
    </location>
</feature>
<comment type="subcellular location">
    <subcellularLocation>
        <location evidence="1 7">Cell membrane</location>
        <topology evidence="1 7">Multi-pass membrane protein</topology>
    </subcellularLocation>
</comment>
<dbReference type="InterPro" id="IPR035906">
    <property type="entry name" value="MetI-like_sf"/>
</dbReference>
<feature type="transmembrane region" description="Helical" evidence="7">
    <location>
        <begin position="164"/>
        <end position="192"/>
    </location>
</feature>
<keyword evidence="6 7" id="KW-0472">Membrane</keyword>
<accession>A0A1C6SIS1</accession>
<dbReference type="SUPFAM" id="SSF161098">
    <property type="entry name" value="MetI-like"/>
    <property type="match status" value="1"/>
</dbReference>
<feature type="transmembrane region" description="Helical" evidence="7">
    <location>
        <begin position="228"/>
        <end position="248"/>
    </location>
</feature>
<evidence type="ECO:0000256" key="3">
    <source>
        <dbReference type="ARBA" id="ARBA00022475"/>
    </source>
</evidence>
<organism evidence="9 10">
    <name type="scientific">Micromonospora pallida</name>
    <dbReference type="NCBI Taxonomy" id="145854"/>
    <lineage>
        <taxon>Bacteria</taxon>
        <taxon>Bacillati</taxon>
        <taxon>Actinomycetota</taxon>
        <taxon>Actinomycetes</taxon>
        <taxon>Micromonosporales</taxon>
        <taxon>Micromonosporaceae</taxon>
        <taxon>Micromonospora</taxon>
    </lineage>
</organism>